<dbReference type="GO" id="GO:0005886">
    <property type="term" value="C:plasma membrane"/>
    <property type="evidence" value="ECO:0007669"/>
    <property type="project" value="TreeGrafter"/>
</dbReference>
<accession>A0A8H3E8D6</accession>
<evidence type="ECO:0000256" key="1">
    <source>
        <dbReference type="ARBA" id="ARBA00004127"/>
    </source>
</evidence>
<feature type="transmembrane region" description="Helical" evidence="6">
    <location>
        <begin position="400"/>
        <end position="425"/>
    </location>
</feature>
<comment type="caution">
    <text evidence="7">The sequence shown here is derived from an EMBL/GenBank/DDBJ whole genome shotgun (WGS) entry which is preliminary data.</text>
</comment>
<dbReference type="InterPro" id="IPR036259">
    <property type="entry name" value="MFS_trans_sf"/>
</dbReference>
<dbReference type="Gene3D" id="1.20.1250.20">
    <property type="entry name" value="MFS general substrate transporter like domains"/>
    <property type="match status" value="2"/>
</dbReference>
<sequence length="476" mass="51609">MIFMVALTQYSASMALRISLEASPGFITKLSQAKHLVYGFAPLVFGRLADVYSRPISLAFALFLFILGCIISAASPNAAAFAVGTVFHTIGMAGIGLLAAVFAGDFTPLKWRGAALSWTYLPYLMTVWAGPAFFIAVDWRWTYGMATIVVFVICTPALYLLFSATRSHDIATLSSPTLRTPKIGGITSRMDLAGLLIFTLGFALTEYGSTTMVIRYDRHANEYPPGRIAMLVVGLLLTFPVFILWELYCAPFPLMPGRVLRRKGVLFAVVISFLFRFASDFAEGNVGYNTPWTWTIGDIGYFFAAITIAFSAGAPLLGAAYYAVRRYKPFLITGNVLFIVGCALWLHATRHYNWDPEANEESFPTKAYLFTTQVLIGMGEIAVVMSALIGGQASVTHDDLAIVTALVFSWSQVAGTLGSSAVVAVSLRSDSDAVKSTITLGLALGFSLLCLVLSFFAPNFVLGDKQNAVEAELDTE</sequence>
<dbReference type="PANTHER" id="PTHR23501:SF191">
    <property type="entry name" value="VACUOLAR BASIC AMINO ACID TRANSPORTER 4"/>
    <property type="match status" value="1"/>
</dbReference>
<feature type="transmembrane region" description="Helical" evidence="6">
    <location>
        <begin position="368"/>
        <end position="388"/>
    </location>
</feature>
<evidence type="ECO:0000256" key="5">
    <source>
        <dbReference type="ARBA" id="ARBA00023136"/>
    </source>
</evidence>
<feature type="transmembrane region" description="Helical" evidence="6">
    <location>
        <begin position="330"/>
        <end position="348"/>
    </location>
</feature>
<evidence type="ECO:0000256" key="6">
    <source>
        <dbReference type="SAM" id="Phobius"/>
    </source>
</evidence>
<protein>
    <submittedName>
        <fullName evidence="7">Uncharacterized protein</fullName>
    </submittedName>
</protein>
<evidence type="ECO:0000256" key="3">
    <source>
        <dbReference type="ARBA" id="ARBA00022692"/>
    </source>
</evidence>
<evidence type="ECO:0000256" key="2">
    <source>
        <dbReference type="ARBA" id="ARBA00022448"/>
    </source>
</evidence>
<feature type="transmembrane region" description="Helical" evidence="6">
    <location>
        <begin position="192"/>
        <end position="216"/>
    </location>
</feature>
<dbReference type="Proteomes" id="UP000663827">
    <property type="component" value="Unassembled WGS sequence"/>
</dbReference>
<dbReference type="AlphaFoldDB" id="A0A8H3E8D6"/>
<dbReference type="PANTHER" id="PTHR23501">
    <property type="entry name" value="MAJOR FACILITATOR SUPERFAMILY"/>
    <property type="match status" value="1"/>
</dbReference>
<dbReference type="Pfam" id="PF00083">
    <property type="entry name" value="Sugar_tr"/>
    <property type="match status" value="1"/>
</dbReference>
<comment type="subcellular location">
    <subcellularLocation>
        <location evidence="1">Endomembrane system</location>
        <topology evidence="1">Multi-pass membrane protein</topology>
    </subcellularLocation>
</comment>
<proteinExistence type="predicted"/>
<keyword evidence="5 6" id="KW-0472">Membrane</keyword>
<feature type="transmembrane region" description="Helical" evidence="6">
    <location>
        <begin position="299"/>
        <end position="323"/>
    </location>
</feature>
<dbReference type="GO" id="GO:0012505">
    <property type="term" value="C:endomembrane system"/>
    <property type="evidence" value="ECO:0007669"/>
    <property type="project" value="UniProtKB-SubCell"/>
</dbReference>
<keyword evidence="2" id="KW-0813">Transport</keyword>
<feature type="transmembrane region" description="Helical" evidence="6">
    <location>
        <begin position="143"/>
        <end position="162"/>
    </location>
</feature>
<feature type="transmembrane region" description="Helical" evidence="6">
    <location>
        <begin position="228"/>
        <end position="248"/>
    </location>
</feature>
<feature type="transmembrane region" description="Helical" evidence="6">
    <location>
        <begin position="260"/>
        <end position="279"/>
    </location>
</feature>
<organism evidence="7 8">
    <name type="scientific">Rhizoctonia solani</name>
    <dbReference type="NCBI Taxonomy" id="456999"/>
    <lineage>
        <taxon>Eukaryota</taxon>
        <taxon>Fungi</taxon>
        <taxon>Dikarya</taxon>
        <taxon>Basidiomycota</taxon>
        <taxon>Agaricomycotina</taxon>
        <taxon>Agaricomycetes</taxon>
        <taxon>Cantharellales</taxon>
        <taxon>Ceratobasidiaceae</taxon>
        <taxon>Rhizoctonia</taxon>
    </lineage>
</organism>
<evidence type="ECO:0000256" key="4">
    <source>
        <dbReference type="ARBA" id="ARBA00022989"/>
    </source>
</evidence>
<dbReference type="SUPFAM" id="SSF103473">
    <property type="entry name" value="MFS general substrate transporter"/>
    <property type="match status" value="1"/>
</dbReference>
<evidence type="ECO:0000313" key="8">
    <source>
        <dbReference type="Proteomes" id="UP000663827"/>
    </source>
</evidence>
<dbReference type="InterPro" id="IPR005828">
    <property type="entry name" value="MFS_sugar_transport-like"/>
</dbReference>
<reference evidence="7" key="1">
    <citation type="submission" date="2021-01" db="EMBL/GenBank/DDBJ databases">
        <authorList>
            <person name="Kaushik A."/>
        </authorList>
    </citation>
    <scope>NUCLEOTIDE SEQUENCE</scope>
    <source>
        <strain evidence="7">AG5</strain>
    </source>
</reference>
<feature type="transmembrane region" description="Helical" evidence="6">
    <location>
        <begin position="80"/>
        <end position="103"/>
    </location>
</feature>
<keyword evidence="3 6" id="KW-0812">Transmembrane</keyword>
<feature type="transmembrane region" description="Helical" evidence="6">
    <location>
        <begin position="437"/>
        <end position="457"/>
    </location>
</feature>
<name>A0A8H3E8D6_9AGAM</name>
<dbReference type="GO" id="GO:0022857">
    <property type="term" value="F:transmembrane transporter activity"/>
    <property type="evidence" value="ECO:0007669"/>
    <property type="project" value="InterPro"/>
</dbReference>
<feature type="transmembrane region" description="Helical" evidence="6">
    <location>
        <begin position="115"/>
        <end position="137"/>
    </location>
</feature>
<evidence type="ECO:0000313" key="7">
    <source>
        <dbReference type="EMBL" id="CAE7176184.1"/>
    </source>
</evidence>
<keyword evidence="4 6" id="KW-1133">Transmembrane helix</keyword>
<dbReference type="EMBL" id="CAJNJQ010002459">
    <property type="protein sequence ID" value="CAE7176184.1"/>
    <property type="molecule type" value="Genomic_DNA"/>
</dbReference>
<feature type="transmembrane region" description="Helical" evidence="6">
    <location>
        <begin position="56"/>
        <end position="74"/>
    </location>
</feature>
<gene>
    <name evidence="7" type="ORF">RDB_LOCUS111963</name>
</gene>